<dbReference type="AlphaFoldDB" id="M7BE05"/>
<dbReference type="Gene3D" id="3.40.50.10240">
    <property type="entry name" value="Thiamin pyrophosphokinase, catalytic domain"/>
    <property type="match status" value="1"/>
</dbReference>
<evidence type="ECO:0000313" key="6">
    <source>
        <dbReference type="EMBL" id="EMP36191.1"/>
    </source>
</evidence>
<evidence type="ECO:0000256" key="3">
    <source>
        <dbReference type="ARBA" id="ARBA00022777"/>
    </source>
</evidence>
<sequence length="207" mass="22615">GCELIETPDQDFTDFTKCLQILQKKIEEKGLQIDMIVTLGGLGGRFDHIMASVETLFHANNTIPTPVIVIHDFSLIYLLQPAKKSLIYGTHAMPTPQEANQDKYLGTNMQEDAELKQLCKIKGGFDYLSLLPVVSRSKSKGVATLADVERFELNRPSESAVGKTLQCVHAVSCKRTGVAMFAALAAALGVVHYGQLPHRAPLPILAL</sequence>
<evidence type="ECO:0000313" key="7">
    <source>
        <dbReference type="Proteomes" id="UP000031443"/>
    </source>
</evidence>
<accession>M7BE05</accession>
<dbReference type="Pfam" id="PF04263">
    <property type="entry name" value="TPK_catalytic"/>
    <property type="match status" value="1"/>
</dbReference>
<dbReference type="Proteomes" id="UP000031443">
    <property type="component" value="Unassembled WGS sequence"/>
</dbReference>
<dbReference type="GO" id="GO:0009229">
    <property type="term" value="P:thiamine diphosphate biosynthetic process"/>
    <property type="evidence" value="ECO:0007669"/>
    <property type="project" value="InterPro"/>
</dbReference>
<keyword evidence="4" id="KW-0067">ATP-binding</keyword>
<feature type="non-terminal residue" evidence="6">
    <location>
        <position position="1"/>
    </location>
</feature>
<dbReference type="GO" id="GO:0004788">
    <property type="term" value="F:thiamine diphosphokinase activity"/>
    <property type="evidence" value="ECO:0007669"/>
    <property type="project" value="InterPro"/>
</dbReference>
<protein>
    <submittedName>
        <fullName evidence="6">Thiamin pyrophosphokinase 1</fullName>
    </submittedName>
</protein>
<evidence type="ECO:0000256" key="1">
    <source>
        <dbReference type="ARBA" id="ARBA00022679"/>
    </source>
</evidence>
<dbReference type="GO" id="GO:0016301">
    <property type="term" value="F:kinase activity"/>
    <property type="evidence" value="ECO:0007669"/>
    <property type="project" value="UniProtKB-KW"/>
</dbReference>
<evidence type="ECO:0000259" key="5">
    <source>
        <dbReference type="Pfam" id="PF04263"/>
    </source>
</evidence>
<dbReference type="SUPFAM" id="SSF63999">
    <property type="entry name" value="Thiamin pyrophosphokinase, catalytic domain"/>
    <property type="match status" value="1"/>
</dbReference>
<proteinExistence type="predicted"/>
<evidence type="ECO:0000256" key="2">
    <source>
        <dbReference type="ARBA" id="ARBA00022741"/>
    </source>
</evidence>
<dbReference type="EMBL" id="KB525914">
    <property type="protein sequence ID" value="EMP36191.1"/>
    <property type="molecule type" value="Genomic_DNA"/>
</dbReference>
<gene>
    <name evidence="6" type="ORF">UY3_06627</name>
</gene>
<dbReference type="eggNOG" id="KOG3153">
    <property type="taxonomic scope" value="Eukaryota"/>
</dbReference>
<keyword evidence="7" id="KW-1185">Reference proteome</keyword>
<reference evidence="7" key="1">
    <citation type="journal article" date="2013" name="Nat. Genet.">
        <title>The draft genomes of soft-shell turtle and green sea turtle yield insights into the development and evolution of the turtle-specific body plan.</title>
        <authorList>
            <person name="Wang Z."/>
            <person name="Pascual-Anaya J."/>
            <person name="Zadissa A."/>
            <person name="Li W."/>
            <person name="Niimura Y."/>
            <person name="Huang Z."/>
            <person name="Li C."/>
            <person name="White S."/>
            <person name="Xiong Z."/>
            <person name="Fang D."/>
            <person name="Wang B."/>
            <person name="Ming Y."/>
            <person name="Chen Y."/>
            <person name="Zheng Y."/>
            <person name="Kuraku S."/>
            <person name="Pignatelli M."/>
            <person name="Herrero J."/>
            <person name="Beal K."/>
            <person name="Nozawa M."/>
            <person name="Li Q."/>
            <person name="Wang J."/>
            <person name="Zhang H."/>
            <person name="Yu L."/>
            <person name="Shigenobu S."/>
            <person name="Wang J."/>
            <person name="Liu J."/>
            <person name="Flicek P."/>
            <person name="Searle S."/>
            <person name="Wang J."/>
            <person name="Kuratani S."/>
            <person name="Yin Y."/>
            <person name="Aken B."/>
            <person name="Zhang G."/>
            <person name="Irie N."/>
        </authorList>
    </citation>
    <scope>NUCLEOTIDE SEQUENCE [LARGE SCALE GENOMIC DNA]</scope>
</reference>
<organism evidence="6 7">
    <name type="scientific">Chelonia mydas</name>
    <name type="common">Green sea-turtle</name>
    <name type="synonym">Chelonia agassizi</name>
    <dbReference type="NCBI Taxonomy" id="8469"/>
    <lineage>
        <taxon>Eukaryota</taxon>
        <taxon>Metazoa</taxon>
        <taxon>Chordata</taxon>
        <taxon>Craniata</taxon>
        <taxon>Vertebrata</taxon>
        <taxon>Euteleostomi</taxon>
        <taxon>Archelosauria</taxon>
        <taxon>Testudinata</taxon>
        <taxon>Testudines</taxon>
        <taxon>Cryptodira</taxon>
        <taxon>Durocryptodira</taxon>
        <taxon>Americhelydia</taxon>
        <taxon>Chelonioidea</taxon>
        <taxon>Cheloniidae</taxon>
        <taxon>Chelonia</taxon>
    </lineage>
</organism>
<name>M7BE05_CHEMY</name>
<keyword evidence="2" id="KW-0547">Nucleotide-binding</keyword>
<dbReference type="PANTHER" id="PTHR13622:SF8">
    <property type="entry name" value="THIAMIN PYROPHOSPHOKINASE 1"/>
    <property type="match status" value="1"/>
</dbReference>
<evidence type="ECO:0000256" key="4">
    <source>
        <dbReference type="ARBA" id="ARBA00022840"/>
    </source>
</evidence>
<feature type="domain" description="Thiamin pyrophosphokinase catalytic" evidence="5">
    <location>
        <begin position="1"/>
        <end position="61"/>
    </location>
</feature>
<dbReference type="STRING" id="8469.M7BE05"/>
<keyword evidence="1" id="KW-0808">Transferase</keyword>
<dbReference type="GO" id="GO:0005524">
    <property type="term" value="F:ATP binding"/>
    <property type="evidence" value="ECO:0007669"/>
    <property type="project" value="UniProtKB-KW"/>
</dbReference>
<dbReference type="PANTHER" id="PTHR13622">
    <property type="entry name" value="THIAMIN PYROPHOSPHOKINASE"/>
    <property type="match status" value="1"/>
</dbReference>
<keyword evidence="3 6" id="KW-0418">Kinase</keyword>
<dbReference type="InterPro" id="IPR036759">
    <property type="entry name" value="TPK_catalytic_sf"/>
</dbReference>
<dbReference type="InterPro" id="IPR007371">
    <property type="entry name" value="TPK_catalytic"/>
</dbReference>